<proteinExistence type="predicted"/>
<accession>A0ABQ5BRP4</accession>
<feature type="region of interest" description="Disordered" evidence="1">
    <location>
        <begin position="358"/>
        <end position="378"/>
    </location>
</feature>
<protein>
    <submittedName>
        <fullName evidence="2">Uncharacterized protein</fullName>
    </submittedName>
</protein>
<organism evidence="2 3">
    <name type="scientific">Tanacetum coccineum</name>
    <dbReference type="NCBI Taxonomy" id="301880"/>
    <lineage>
        <taxon>Eukaryota</taxon>
        <taxon>Viridiplantae</taxon>
        <taxon>Streptophyta</taxon>
        <taxon>Embryophyta</taxon>
        <taxon>Tracheophyta</taxon>
        <taxon>Spermatophyta</taxon>
        <taxon>Magnoliopsida</taxon>
        <taxon>eudicotyledons</taxon>
        <taxon>Gunneridae</taxon>
        <taxon>Pentapetalae</taxon>
        <taxon>asterids</taxon>
        <taxon>campanulids</taxon>
        <taxon>Asterales</taxon>
        <taxon>Asteraceae</taxon>
        <taxon>Asteroideae</taxon>
        <taxon>Anthemideae</taxon>
        <taxon>Anthemidinae</taxon>
        <taxon>Tanacetum</taxon>
    </lineage>
</organism>
<evidence type="ECO:0000313" key="3">
    <source>
        <dbReference type="Proteomes" id="UP001151760"/>
    </source>
</evidence>
<dbReference type="EMBL" id="BQNB010013475">
    <property type="protein sequence ID" value="GJT16452.1"/>
    <property type="molecule type" value="Genomic_DNA"/>
</dbReference>
<dbReference type="Proteomes" id="UP001151760">
    <property type="component" value="Unassembled WGS sequence"/>
</dbReference>
<reference evidence="2" key="2">
    <citation type="submission" date="2022-01" db="EMBL/GenBank/DDBJ databases">
        <authorList>
            <person name="Yamashiro T."/>
            <person name="Shiraishi A."/>
            <person name="Satake H."/>
            <person name="Nakayama K."/>
        </authorList>
    </citation>
    <scope>NUCLEOTIDE SEQUENCE</scope>
</reference>
<comment type="caution">
    <text evidence="2">The sequence shown here is derived from an EMBL/GenBank/DDBJ whole genome shotgun (WGS) entry which is preliminary data.</text>
</comment>
<name>A0ABQ5BRP4_9ASTR</name>
<reference evidence="2" key="1">
    <citation type="journal article" date="2022" name="Int. J. Mol. Sci.">
        <title>Draft Genome of Tanacetum Coccineum: Genomic Comparison of Closely Related Tanacetum-Family Plants.</title>
        <authorList>
            <person name="Yamashiro T."/>
            <person name="Shiraishi A."/>
            <person name="Nakayama K."/>
            <person name="Satake H."/>
        </authorList>
    </citation>
    <scope>NUCLEOTIDE SEQUENCE</scope>
</reference>
<sequence>MDLDLSLLDFSLVMLCPSNLLDLLRIDRKNSLLATWPELPHQSWHRRAFLAEEEGVFTFVRPVWWVPRGFLFQRLLLPLHEFFPPEVASQPCLLRFSSLGRLGCRVPRMTPNVELLRNSSGNSRPDLSFDKSASLECLFSLAHGFQTLFKQGDWFSFAKRRVPSSVCIDDNHCCMKHWKSGFFLIDQRAILDAMVWRHSDAAIDDPRPAAGSFHMADVRRLSTHVIKLRDMLEGAEVQEEPHLDVRPTLQRLPFYCTPPAMADAVIPNPTPEDLAVGTPSSKIVSKAEASQNTTRPNLFVGDSDDKSDGDDDACVEIPLVTHLRCAAVIPHSRNQGQSSVAPTMKALRPEGKGIMVDDAAAPSGGVSRQRTSSGPVRSFRDVSGDAIHTDFFPFFSGPYYATYPEDGVTGNCEFTRGEWDSPYRPTFEVLTKEVFKDPIVCKTIVDQFPTPREIVRVEGSYDDQLTAKMSVLHYMMISHGGELLARYRGLNQSHHEYVLSTNSKLKGYEEKVAGLTGLELQVSTLKKHISGLNDKLATSNASFAKSKAKGKERKKNIKSLRDSTAEGYSSGIFFLLSGPIPRFGPEILASDEFNIVQGELLSLAASARFERGLSMHRTKDEFADVLKKMLNFMPGAQERLAEASPLVAQTNYAFLNKIYEYVAEPLSVILQLEPEKLVRPASIPIPRDTHVSPPIAKESTVTPVPKYLELPANIAPVSSVIASEQNEEHVNAVVDGSDLKMADGAAPSKSGGVFVQGVSHVLDDVVKATTVESELISSILDVVVALSVGGKGDGSVPSSTVEEVVVPPSDV</sequence>
<feature type="compositionally biased region" description="Polar residues" evidence="1">
    <location>
        <begin position="366"/>
        <end position="375"/>
    </location>
</feature>
<evidence type="ECO:0000256" key="1">
    <source>
        <dbReference type="SAM" id="MobiDB-lite"/>
    </source>
</evidence>
<feature type="region of interest" description="Disordered" evidence="1">
    <location>
        <begin position="276"/>
        <end position="307"/>
    </location>
</feature>
<keyword evidence="3" id="KW-1185">Reference proteome</keyword>
<gene>
    <name evidence="2" type="ORF">Tco_0875158</name>
</gene>
<evidence type="ECO:0000313" key="2">
    <source>
        <dbReference type="EMBL" id="GJT16452.1"/>
    </source>
</evidence>
<feature type="compositionally biased region" description="Polar residues" evidence="1">
    <location>
        <begin position="278"/>
        <end position="296"/>
    </location>
</feature>